<name>A0A914RWH9_PAREQ</name>
<accession>A0A914RWH9</accession>
<dbReference type="WBParaSite" id="PEQ_0000637001-mRNA-1">
    <property type="protein sequence ID" value="PEQ_0000637001-mRNA-1"/>
    <property type="gene ID" value="PEQ_0000637001"/>
</dbReference>
<evidence type="ECO:0000313" key="1">
    <source>
        <dbReference type="Proteomes" id="UP000887564"/>
    </source>
</evidence>
<organism evidence="1 2">
    <name type="scientific">Parascaris equorum</name>
    <name type="common">Equine roundworm</name>
    <dbReference type="NCBI Taxonomy" id="6256"/>
    <lineage>
        <taxon>Eukaryota</taxon>
        <taxon>Metazoa</taxon>
        <taxon>Ecdysozoa</taxon>
        <taxon>Nematoda</taxon>
        <taxon>Chromadorea</taxon>
        <taxon>Rhabditida</taxon>
        <taxon>Spirurina</taxon>
        <taxon>Ascaridomorpha</taxon>
        <taxon>Ascaridoidea</taxon>
        <taxon>Ascarididae</taxon>
        <taxon>Parascaris</taxon>
    </lineage>
</organism>
<reference evidence="2" key="1">
    <citation type="submission" date="2022-11" db="UniProtKB">
        <authorList>
            <consortium name="WormBaseParasite"/>
        </authorList>
    </citation>
    <scope>IDENTIFICATION</scope>
</reference>
<keyword evidence="1" id="KW-1185">Reference proteome</keyword>
<evidence type="ECO:0000313" key="2">
    <source>
        <dbReference type="WBParaSite" id="PEQ_0000637001-mRNA-1"/>
    </source>
</evidence>
<protein>
    <submittedName>
        <fullName evidence="2">Uncharacterized protein</fullName>
    </submittedName>
</protein>
<sequence>MVEQLLSAAKESLLRRAALVLLRAIIVSFDTSILKGLSSHLRNLNRHLRHLLIMDRDDGVRLLAELCLLDIKEQMDNAVRDVENSV</sequence>
<dbReference type="Proteomes" id="UP000887564">
    <property type="component" value="Unplaced"/>
</dbReference>
<proteinExistence type="predicted"/>
<dbReference type="AlphaFoldDB" id="A0A914RWH9"/>